<dbReference type="PROSITE" id="PS51806">
    <property type="entry name" value="DOG1"/>
    <property type="match status" value="1"/>
</dbReference>
<dbReference type="InterPro" id="IPR051886">
    <property type="entry name" value="Seed_Dev/Stress_Resp_Reg"/>
</dbReference>
<reference evidence="2 3" key="1">
    <citation type="submission" date="2024-04" db="EMBL/GenBank/DDBJ databases">
        <title>The reference genome of an endangered Asteraceae, Deinandra increscens subsp. villosa, native to the Central Coast of California.</title>
        <authorList>
            <person name="Guilliams M."/>
            <person name="Hasenstab-Lehman K."/>
            <person name="Meyer R."/>
            <person name="Mcevoy S."/>
        </authorList>
    </citation>
    <scope>NUCLEOTIDE SEQUENCE [LARGE SCALE GENOMIC DNA]</scope>
    <source>
        <tissue evidence="2">Leaf</tissue>
    </source>
</reference>
<dbReference type="InterPro" id="IPR025422">
    <property type="entry name" value="TGA_domain"/>
</dbReference>
<comment type="caution">
    <text evidence="2">The sequence shown here is derived from an EMBL/GenBank/DDBJ whole genome shotgun (WGS) entry which is preliminary data.</text>
</comment>
<dbReference type="GO" id="GO:0006351">
    <property type="term" value="P:DNA-templated transcription"/>
    <property type="evidence" value="ECO:0007669"/>
    <property type="project" value="InterPro"/>
</dbReference>
<dbReference type="Pfam" id="PF14144">
    <property type="entry name" value="DOG1"/>
    <property type="match status" value="1"/>
</dbReference>
<proteinExistence type="predicted"/>
<evidence type="ECO:0000313" key="2">
    <source>
        <dbReference type="EMBL" id="KAK9072111.1"/>
    </source>
</evidence>
<feature type="domain" description="DOG1" evidence="1">
    <location>
        <begin position="6"/>
        <end position="219"/>
    </location>
</feature>
<dbReference type="PANTHER" id="PTHR46354">
    <property type="entry name" value="DOG1 DOMAIN-CONTAINING PROTEIN"/>
    <property type="match status" value="1"/>
</dbReference>
<gene>
    <name evidence="2" type="ORF">SSX86_008543</name>
</gene>
<sequence length="227" mass="25877">MAPNTLETFTAFFDGWLLRHQQLQQQLTADIKNGKHQQLEKLVQQASDHYLQYYEEKSRAITDDVFLICSPPWYTSFERSLFWVTEFPPSSLFCLVGDLDLTREQARRVEAVRAETARKERGIGEAMAVVQETLAAAPLYGLVNRAERLVDGEVSHLDQAMEELKEAMRGVALDADGLRGTAVMEILKVLGVMQRVRFFAALGEFRIRARRVGLQMDRDRSRGVTLL</sequence>
<dbReference type="PANTHER" id="PTHR46354:SF1">
    <property type="entry name" value="PROTEIN RESPONSE TO ABA AND SALT 1-RELATED"/>
    <property type="match status" value="1"/>
</dbReference>
<accession>A0AAP0DCU3</accession>
<organism evidence="2 3">
    <name type="scientific">Deinandra increscens subsp. villosa</name>
    <dbReference type="NCBI Taxonomy" id="3103831"/>
    <lineage>
        <taxon>Eukaryota</taxon>
        <taxon>Viridiplantae</taxon>
        <taxon>Streptophyta</taxon>
        <taxon>Embryophyta</taxon>
        <taxon>Tracheophyta</taxon>
        <taxon>Spermatophyta</taxon>
        <taxon>Magnoliopsida</taxon>
        <taxon>eudicotyledons</taxon>
        <taxon>Gunneridae</taxon>
        <taxon>Pentapetalae</taxon>
        <taxon>asterids</taxon>
        <taxon>campanulids</taxon>
        <taxon>Asterales</taxon>
        <taxon>Asteraceae</taxon>
        <taxon>Asteroideae</taxon>
        <taxon>Heliantheae alliance</taxon>
        <taxon>Madieae</taxon>
        <taxon>Madiinae</taxon>
        <taxon>Deinandra</taxon>
    </lineage>
</organism>
<protein>
    <recommendedName>
        <fullName evidence="1">DOG1 domain-containing protein</fullName>
    </recommendedName>
</protein>
<name>A0AAP0DCU3_9ASTR</name>
<dbReference type="EMBL" id="JBCNJP010000010">
    <property type="protein sequence ID" value="KAK9072111.1"/>
    <property type="molecule type" value="Genomic_DNA"/>
</dbReference>
<dbReference type="GO" id="GO:0043565">
    <property type="term" value="F:sequence-specific DNA binding"/>
    <property type="evidence" value="ECO:0007669"/>
    <property type="project" value="InterPro"/>
</dbReference>
<dbReference type="AlphaFoldDB" id="A0AAP0DCU3"/>
<evidence type="ECO:0000313" key="3">
    <source>
        <dbReference type="Proteomes" id="UP001408789"/>
    </source>
</evidence>
<keyword evidence="3" id="KW-1185">Reference proteome</keyword>
<dbReference type="Proteomes" id="UP001408789">
    <property type="component" value="Unassembled WGS sequence"/>
</dbReference>
<evidence type="ECO:0000259" key="1">
    <source>
        <dbReference type="PROSITE" id="PS51806"/>
    </source>
</evidence>